<organism evidence="2 3">
    <name type="scientific">Streptomyces caniscabiei</name>
    <dbReference type="NCBI Taxonomy" id="2746961"/>
    <lineage>
        <taxon>Bacteria</taxon>
        <taxon>Bacillati</taxon>
        <taxon>Actinomycetota</taxon>
        <taxon>Actinomycetes</taxon>
        <taxon>Kitasatosporales</taxon>
        <taxon>Streptomycetaceae</taxon>
        <taxon>Streptomyces</taxon>
    </lineage>
</organism>
<sequence length="42" mass="4554">MADTGGVLLAAFVTVPLICAALSAVIDFHRAGHNRRWRHPGR</sequence>
<dbReference type="RefSeq" id="WP_269153542.1">
    <property type="nucleotide sequence ID" value="NZ_JABXWF010000002.1"/>
</dbReference>
<dbReference type="EMBL" id="JARAWJ010000121">
    <property type="protein sequence ID" value="MDX3044787.1"/>
    <property type="molecule type" value="Genomic_DNA"/>
</dbReference>
<evidence type="ECO:0000256" key="1">
    <source>
        <dbReference type="SAM" id="Phobius"/>
    </source>
</evidence>
<evidence type="ECO:0000313" key="2">
    <source>
        <dbReference type="EMBL" id="MDX3044787.1"/>
    </source>
</evidence>
<protein>
    <submittedName>
        <fullName evidence="2">Uncharacterized protein</fullName>
    </submittedName>
</protein>
<keyword evidence="1" id="KW-0472">Membrane</keyword>
<keyword evidence="1" id="KW-1133">Transmembrane helix</keyword>
<gene>
    <name evidence="2" type="ORF">PV383_47715</name>
</gene>
<keyword evidence="3" id="KW-1185">Reference proteome</keyword>
<proteinExistence type="predicted"/>
<reference evidence="2 3" key="1">
    <citation type="journal article" date="2023" name="Microb. Genom.">
        <title>Mesoterricola silvestris gen. nov., sp. nov., Mesoterricola sediminis sp. nov., Geothrix oryzae sp. nov., Geothrix edaphica sp. nov., Geothrix rubra sp. nov., and Geothrix limicola sp. nov., six novel members of Acidobacteriota isolated from soils.</title>
        <authorList>
            <person name="Weisberg A.J."/>
            <person name="Pearce E."/>
            <person name="Kramer C.G."/>
            <person name="Chang J.H."/>
            <person name="Clarke C.R."/>
        </authorList>
    </citation>
    <scope>NUCLEOTIDE SEQUENCE [LARGE SCALE GENOMIC DNA]</scope>
    <source>
        <strain evidence="2 3">NE20-4-1</strain>
    </source>
</reference>
<dbReference type="Proteomes" id="UP001282474">
    <property type="component" value="Unassembled WGS sequence"/>
</dbReference>
<evidence type="ECO:0000313" key="3">
    <source>
        <dbReference type="Proteomes" id="UP001282474"/>
    </source>
</evidence>
<comment type="caution">
    <text evidence="2">The sequence shown here is derived from an EMBL/GenBank/DDBJ whole genome shotgun (WGS) entry which is preliminary data.</text>
</comment>
<name>A0ABU4N7K0_9ACTN</name>
<keyword evidence="1" id="KW-0812">Transmembrane</keyword>
<accession>A0ABU4N7K0</accession>
<feature type="transmembrane region" description="Helical" evidence="1">
    <location>
        <begin position="6"/>
        <end position="28"/>
    </location>
</feature>